<feature type="non-terminal residue" evidence="6">
    <location>
        <position position="1"/>
    </location>
</feature>
<dbReference type="Pfam" id="PF02902">
    <property type="entry name" value="Peptidase_C48"/>
    <property type="match status" value="1"/>
</dbReference>
<dbReference type="GO" id="GO:0006508">
    <property type="term" value="P:proteolysis"/>
    <property type="evidence" value="ECO:0007669"/>
    <property type="project" value="UniProtKB-KW"/>
</dbReference>
<evidence type="ECO:0000256" key="4">
    <source>
        <dbReference type="ARBA" id="ARBA00022807"/>
    </source>
</evidence>
<protein>
    <submittedName>
        <fullName evidence="6">SENP2 protease</fullName>
    </submittedName>
</protein>
<reference evidence="6 7" key="1">
    <citation type="submission" date="2019-09" db="EMBL/GenBank/DDBJ databases">
        <title>Bird 10,000 Genomes (B10K) Project - Family phase.</title>
        <authorList>
            <person name="Zhang G."/>
        </authorList>
    </citation>
    <scope>NUCLEOTIDE SEQUENCE [LARGE SCALE GENOMIC DNA]</scope>
    <source>
        <strain evidence="6">B10K-DU-001-16</strain>
        <tissue evidence="6">Muscle</tissue>
    </source>
</reference>
<evidence type="ECO:0000313" key="7">
    <source>
        <dbReference type="Proteomes" id="UP000534107"/>
    </source>
</evidence>
<feature type="non-terminal residue" evidence="6">
    <location>
        <position position="220"/>
    </location>
</feature>
<proteinExistence type="inferred from homology"/>
<comment type="similarity">
    <text evidence="1">Belongs to the peptidase C48 family.</text>
</comment>
<dbReference type="InterPro" id="IPR003653">
    <property type="entry name" value="Peptidase_C48_C"/>
</dbReference>
<dbReference type="PANTHER" id="PTHR12606:SF11">
    <property type="entry name" value="SENTRIN-SPECIFIC PROTEASE 2"/>
    <property type="match status" value="1"/>
</dbReference>
<evidence type="ECO:0000259" key="5">
    <source>
        <dbReference type="PROSITE" id="PS50600"/>
    </source>
</evidence>
<keyword evidence="7" id="KW-1185">Reference proteome</keyword>
<dbReference type="OrthoDB" id="1939479at2759"/>
<dbReference type="EMBL" id="VWZO01012598">
    <property type="protein sequence ID" value="NXH17039.1"/>
    <property type="molecule type" value="Genomic_DNA"/>
</dbReference>
<evidence type="ECO:0000256" key="1">
    <source>
        <dbReference type="ARBA" id="ARBA00005234"/>
    </source>
</evidence>
<keyword evidence="3" id="KW-0378">Hydrolase</keyword>
<dbReference type="InterPro" id="IPR038765">
    <property type="entry name" value="Papain-like_cys_pep_sf"/>
</dbReference>
<dbReference type="GO" id="GO:0060255">
    <property type="term" value="P:regulation of macromolecule metabolic process"/>
    <property type="evidence" value="ECO:0007669"/>
    <property type="project" value="UniProtKB-ARBA"/>
</dbReference>
<comment type="caution">
    <text evidence="6">The sequence shown here is derived from an EMBL/GenBank/DDBJ whole genome shotgun (WGS) entry which is preliminary data.</text>
</comment>
<dbReference type="GO" id="GO:0016926">
    <property type="term" value="P:protein desumoylation"/>
    <property type="evidence" value="ECO:0007669"/>
    <property type="project" value="TreeGrafter"/>
</dbReference>
<keyword evidence="4" id="KW-0788">Thiol protease</keyword>
<dbReference type="GO" id="GO:0080090">
    <property type="term" value="P:regulation of primary metabolic process"/>
    <property type="evidence" value="ECO:0007669"/>
    <property type="project" value="UniProtKB-ARBA"/>
</dbReference>
<sequence>QAMEREISAAFGTGAPGEVVSSAFKLQVTREDIRTLRDRAWLNDEVINFYMNLLMERNKKDGYPAVYAFNSFFYPKLTSGGYSAVKRWTRNVDLFKRDLIFVPIHLRVHWALVVIDLRRKNIKYYDSMAQNGNNICQILFQYLKEESLAKRNLDLSSSEWTLHSMESHEIPQQMNGSDCGVFMCKYADFIARDKPITFTGCDMPYFRKRMVWEIIHQQLI</sequence>
<organism evidence="6 7">
    <name type="scientific">Bucco capensis</name>
    <name type="common">collared puffbird</name>
    <dbReference type="NCBI Taxonomy" id="135168"/>
    <lineage>
        <taxon>Eukaryota</taxon>
        <taxon>Metazoa</taxon>
        <taxon>Chordata</taxon>
        <taxon>Craniata</taxon>
        <taxon>Vertebrata</taxon>
        <taxon>Euteleostomi</taxon>
        <taxon>Archelosauria</taxon>
        <taxon>Archosauria</taxon>
        <taxon>Dinosauria</taxon>
        <taxon>Saurischia</taxon>
        <taxon>Theropoda</taxon>
        <taxon>Coelurosauria</taxon>
        <taxon>Aves</taxon>
        <taxon>Neognathae</taxon>
        <taxon>Neoaves</taxon>
        <taxon>Telluraves</taxon>
        <taxon>Coraciimorphae</taxon>
        <taxon>Piciformes</taxon>
        <taxon>Bucconidae</taxon>
        <taxon>Bucco</taxon>
    </lineage>
</organism>
<dbReference type="Proteomes" id="UP000534107">
    <property type="component" value="Unassembled WGS sequence"/>
</dbReference>
<dbReference type="SUPFAM" id="SSF54001">
    <property type="entry name" value="Cysteine proteinases"/>
    <property type="match status" value="1"/>
</dbReference>
<dbReference type="PROSITE" id="PS50600">
    <property type="entry name" value="ULP_PROTEASE"/>
    <property type="match status" value="1"/>
</dbReference>
<dbReference type="Gene3D" id="3.40.395.10">
    <property type="entry name" value="Adenoviral Proteinase, Chain A"/>
    <property type="match status" value="1"/>
</dbReference>
<accession>A0A7K9HT58</accession>
<evidence type="ECO:0000256" key="2">
    <source>
        <dbReference type="ARBA" id="ARBA00022670"/>
    </source>
</evidence>
<dbReference type="PANTHER" id="PTHR12606">
    <property type="entry name" value="SENTRIN/SUMO-SPECIFIC PROTEASE"/>
    <property type="match status" value="1"/>
</dbReference>
<dbReference type="FunFam" id="3.40.395.10:FF:000001">
    <property type="entry name" value="Sentrin-specific protease 1"/>
    <property type="match status" value="1"/>
</dbReference>
<evidence type="ECO:0000313" key="6">
    <source>
        <dbReference type="EMBL" id="NXH17039.1"/>
    </source>
</evidence>
<dbReference type="GO" id="GO:0016929">
    <property type="term" value="F:deSUMOylase activity"/>
    <property type="evidence" value="ECO:0007669"/>
    <property type="project" value="TreeGrafter"/>
</dbReference>
<keyword evidence="2 6" id="KW-0645">Protease</keyword>
<gene>
    <name evidence="6" type="primary">Senp2</name>
    <name evidence="6" type="ORF">BUCCAP_R12025</name>
</gene>
<name>A0A7K9HT58_9PICI</name>
<dbReference type="AlphaFoldDB" id="A0A7K9HT58"/>
<evidence type="ECO:0000256" key="3">
    <source>
        <dbReference type="ARBA" id="ARBA00022801"/>
    </source>
</evidence>
<feature type="domain" description="Ubiquitin-like protease family profile" evidence="5">
    <location>
        <begin position="26"/>
        <end position="190"/>
    </location>
</feature>
<dbReference type="GO" id="GO:0005634">
    <property type="term" value="C:nucleus"/>
    <property type="evidence" value="ECO:0007669"/>
    <property type="project" value="TreeGrafter"/>
</dbReference>